<evidence type="ECO:0000256" key="5">
    <source>
        <dbReference type="SAM" id="Coils"/>
    </source>
</evidence>
<evidence type="ECO:0000256" key="6">
    <source>
        <dbReference type="SAM" id="Phobius"/>
    </source>
</evidence>
<evidence type="ECO:0000256" key="2">
    <source>
        <dbReference type="ARBA" id="ARBA00022692"/>
    </source>
</evidence>
<feature type="transmembrane region" description="Helical" evidence="6">
    <location>
        <begin position="428"/>
        <end position="450"/>
    </location>
</feature>
<feature type="transmembrane region" description="Helical" evidence="6">
    <location>
        <begin position="6"/>
        <end position="30"/>
    </location>
</feature>
<name>A0A7S0S7E8_9CHLO</name>
<dbReference type="EMBL" id="HBFC01002088">
    <property type="protein sequence ID" value="CAD8698403.1"/>
    <property type="molecule type" value="Transcribed_RNA"/>
</dbReference>
<gene>
    <name evidence="7" type="ORF">MANT1106_LOCUS1084</name>
</gene>
<dbReference type="PANTHER" id="PTHR31652">
    <property type="entry name" value="LIMR FAMILY PROTEIN DDB_G0283707-RELATED"/>
    <property type="match status" value="1"/>
</dbReference>
<feature type="coiled-coil region" evidence="5">
    <location>
        <begin position="289"/>
        <end position="316"/>
    </location>
</feature>
<keyword evidence="3 6" id="KW-1133">Transmembrane helix</keyword>
<evidence type="ECO:0000313" key="7">
    <source>
        <dbReference type="EMBL" id="CAD8698403.1"/>
    </source>
</evidence>
<keyword evidence="4 6" id="KW-0472">Membrane</keyword>
<proteinExistence type="predicted"/>
<evidence type="ECO:0008006" key="8">
    <source>
        <dbReference type="Google" id="ProtNLM"/>
    </source>
</evidence>
<feature type="transmembrane region" description="Helical" evidence="6">
    <location>
        <begin position="210"/>
        <end position="237"/>
    </location>
</feature>
<keyword evidence="2 6" id="KW-0812">Transmembrane</keyword>
<dbReference type="AlphaFoldDB" id="A0A7S0S7E8"/>
<sequence length="519" mass="57698">MPTDGYNWFLILVAVVCTVVVVLINVYILVHFQHPEDRNQAWFPKFIVVFGLTLSVLSILLLPLDVANRASCRDSIVVSACNFALPMLELWYTVYMLMFLMIIIVVPWTLFFYEQDSDVSTFGKVINSAMWVFGAFVVIALVIGMCYGFVGFVDFPVTTLTSGLSPLNSPVMTGGVNRCILPESGEAIGYACDATSGGVPTETWSVRTTFPVYVVAVTSIFSWLLFFVFAGVGMMAIPIDAIKSFICRPRKVLAKSEYIKVATQIAEFTKGVVAEAREVQKEERGTGKTRKTRKALAKINAKLAALEEDELTLQKMYPQGEDRDVSWTVTVMGYYLHLCTGVICAVLTLMWMLHIALYMFPDPPVTSFLNAFFTEMDSAFGLFGTSSFALFCFYLIMCVIKGNTKLGLRLLLFAVYPMKLGGTLMSSFLFNVNLIMLSSIAVIQFCAQAFDGYAAETAVSEIFGGEIENLRGLGLLFKYQIFLYAFFVMALLSLIVLILTEAQNARKPRRAFESEISST</sequence>
<feature type="transmembrane region" description="Helical" evidence="6">
    <location>
        <begin position="92"/>
        <end position="113"/>
    </location>
</feature>
<reference evidence="7" key="1">
    <citation type="submission" date="2021-01" db="EMBL/GenBank/DDBJ databases">
        <authorList>
            <person name="Corre E."/>
            <person name="Pelletier E."/>
            <person name="Niang G."/>
            <person name="Scheremetjew M."/>
            <person name="Finn R."/>
            <person name="Kale V."/>
            <person name="Holt S."/>
            <person name="Cochrane G."/>
            <person name="Meng A."/>
            <person name="Brown T."/>
            <person name="Cohen L."/>
        </authorList>
    </citation>
    <scope>NUCLEOTIDE SEQUENCE</scope>
    <source>
        <strain evidence="7">SL-175</strain>
    </source>
</reference>
<dbReference type="Pfam" id="PF04791">
    <property type="entry name" value="LMBR1"/>
    <property type="match status" value="1"/>
</dbReference>
<dbReference type="PANTHER" id="PTHR31652:SF0">
    <property type="entry name" value="LIMR FAMILY PROTEIN DDB_G0283707-RELATED"/>
    <property type="match status" value="1"/>
</dbReference>
<feature type="transmembrane region" description="Helical" evidence="6">
    <location>
        <begin position="380"/>
        <end position="400"/>
    </location>
</feature>
<evidence type="ECO:0000256" key="3">
    <source>
        <dbReference type="ARBA" id="ARBA00022989"/>
    </source>
</evidence>
<evidence type="ECO:0000256" key="1">
    <source>
        <dbReference type="ARBA" id="ARBA00004141"/>
    </source>
</evidence>
<organism evidence="7">
    <name type="scientific">Mantoniella antarctica</name>
    <dbReference type="NCBI Taxonomy" id="81844"/>
    <lineage>
        <taxon>Eukaryota</taxon>
        <taxon>Viridiplantae</taxon>
        <taxon>Chlorophyta</taxon>
        <taxon>Mamiellophyceae</taxon>
        <taxon>Mamiellales</taxon>
        <taxon>Mamiellaceae</taxon>
        <taxon>Mantoniella</taxon>
    </lineage>
</organism>
<dbReference type="GO" id="GO:0016020">
    <property type="term" value="C:membrane"/>
    <property type="evidence" value="ECO:0007669"/>
    <property type="project" value="UniProtKB-SubCell"/>
</dbReference>
<evidence type="ECO:0000256" key="4">
    <source>
        <dbReference type="ARBA" id="ARBA00023136"/>
    </source>
</evidence>
<feature type="transmembrane region" description="Helical" evidence="6">
    <location>
        <begin position="125"/>
        <end position="150"/>
    </location>
</feature>
<feature type="transmembrane region" description="Helical" evidence="6">
    <location>
        <begin position="334"/>
        <end position="360"/>
    </location>
</feature>
<feature type="transmembrane region" description="Helical" evidence="6">
    <location>
        <begin position="481"/>
        <end position="500"/>
    </location>
</feature>
<feature type="transmembrane region" description="Helical" evidence="6">
    <location>
        <begin position="42"/>
        <end position="64"/>
    </location>
</feature>
<accession>A0A7S0S7E8</accession>
<protein>
    <recommendedName>
        <fullName evidence="8">LIMR family protein</fullName>
    </recommendedName>
</protein>
<dbReference type="InterPro" id="IPR006876">
    <property type="entry name" value="LMBR1-like_membr_prot"/>
</dbReference>
<keyword evidence="5" id="KW-0175">Coiled coil</keyword>
<comment type="subcellular location">
    <subcellularLocation>
        <location evidence="1">Membrane</location>
        <topology evidence="1">Multi-pass membrane protein</topology>
    </subcellularLocation>
</comment>